<proteinExistence type="inferred from homology"/>
<feature type="domain" description="Multidrug resistance protein MdtA-like C-terminal permuted SH3" evidence="6">
    <location>
        <begin position="310"/>
        <end position="360"/>
    </location>
</feature>
<feature type="domain" description="Multidrug resistance protein MdtA-like alpha-helical hairpin" evidence="4">
    <location>
        <begin position="117"/>
        <end position="184"/>
    </location>
</feature>
<dbReference type="Pfam" id="PF25917">
    <property type="entry name" value="BSH_RND"/>
    <property type="match status" value="1"/>
</dbReference>
<dbReference type="Gene3D" id="2.40.50.100">
    <property type="match status" value="1"/>
</dbReference>
<evidence type="ECO:0000256" key="1">
    <source>
        <dbReference type="ARBA" id="ARBA00004196"/>
    </source>
</evidence>
<evidence type="ECO:0000259" key="4">
    <source>
        <dbReference type="Pfam" id="PF25876"/>
    </source>
</evidence>
<comment type="subcellular location">
    <subcellularLocation>
        <location evidence="1">Cell envelope</location>
    </subcellularLocation>
</comment>
<dbReference type="OrthoDB" id="9813967at2"/>
<dbReference type="Pfam" id="PF25967">
    <property type="entry name" value="RND-MFP_C"/>
    <property type="match status" value="1"/>
</dbReference>
<reference evidence="7 8" key="1">
    <citation type="submission" date="2017-03" db="EMBL/GenBank/DDBJ databases">
        <authorList>
            <person name="Safronova V.I."/>
            <person name="Sazanova A.L."/>
            <person name="Chirak E.R."/>
        </authorList>
    </citation>
    <scope>NUCLEOTIDE SEQUENCE [LARGE SCALE GENOMIC DNA]</scope>
    <source>
        <strain evidence="7 8">Opo-243</strain>
    </source>
</reference>
<name>A0A4Q1UYV5_9BRAD</name>
<comment type="caution">
    <text evidence="7">The sequence shown here is derived from an EMBL/GenBank/DDBJ whole genome shotgun (WGS) entry which is preliminary data.</text>
</comment>
<keyword evidence="8" id="KW-1185">Reference proteome</keyword>
<evidence type="ECO:0000259" key="5">
    <source>
        <dbReference type="Pfam" id="PF25917"/>
    </source>
</evidence>
<dbReference type="InterPro" id="IPR006143">
    <property type="entry name" value="RND_pump_MFP"/>
</dbReference>
<dbReference type="SUPFAM" id="SSF111369">
    <property type="entry name" value="HlyD-like secretion proteins"/>
    <property type="match status" value="1"/>
</dbReference>
<dbReference type="RefSeq" id="WP_129272915.1">
    <property type="nucleotide sequence ID" value="NZ_MZXW01000032.1"/>
</dbReference>
<evidence type="ECO:0000256" key="3">
    <source>
        <dbReference type="ARBA" id="ARBA00022448"/>
    </source>
</evidence>
<dbReference type="GO" id="GO:1990281">
    <property type="term" value="C:efflux pump complex"/>
    <property type="evidence" value="ECO:0007669"/>
    <property type="project" value="TreeGrafter"/>
</dbReference>
<keyword evidence="3" id="KW-0813">Transport</keyword>
<protein>
    <submittedName>
        <fullName evidence="7">Efflux transporter periplasmic adaptor subunit</fullName>
    </submittedName>
</protein>
<dbReference type="EMBL" id="MZXW01000032">
    <property type="protein sequence ID" value="RXT42914.1"/>
    <property type="molecule type" value="Genomic_DNA"/>
</dbReference>
<evidence type="ECO:0000313" key="7">
    <source>
        <dbReference type="EMBL" id="RXT42914.1"/>
    </source>
</evidence>
<evidence type="ECO:0000259" key="6">
    <source>
        <dbReference type="Pfam" id="PF25967"/>
    </source>
</evidence>
<dbReference type="AlphaFoldDB" id="A0A4Q1UYV5"/>
<comment type="similarity">
    <text evidence="2">Belongs to the membrane fusion protein (MFP) (TC 8.A.1) family.</text>
</comment>
<organism evidence="7 8">
    <name type="scientific">Bradyrhizobium betae</name>
    <dbReference type="NCBI Taxonomy" id="244734"/>
    <lineage>
        <taxon>Bacteria</taxon>
        <taxon>Pseudomonadati</taxon>
        <taxon>Pseudomonadota</taxon>
        <taxon>Alphaproteobacteria</taxon>
        <taxon>Hyphomicrobiales</taxon>
        <taxon>Nitrobacteraceae</taxon>
        <taxon>Bradyrhizobium</taxon>
    </lineage>
</organism>
<dbReference type="Gene3D" id="2.40.420.20">
    <property type="match status" value="1"/>
</dbReference>
<dbReference type="PANTHER" id="PTHR30469">
    <property type="entry name" value="MULTIDRUG RESISTANCE PROTEIN MDTA"/>
    <property type="match status" value="1"/>
</dbReference>
<dbReference type="InterPro" id="IPR058627">
    <property type="entry name" value="MdtA-like_C"/>
</dbReference>
<dbReference type="GO" id="GO:0015562">
    <property type="term" value="F:efflux transmembrane transporter activity"/>
    <property type="evidence" value="ECO:0007669"/>
    <property type="project" value="TreeGrafter"/>
</dbReference>
<dbReference type="Pfam" id="PF25876">
    <property type="entry name" value="HH_MFP_RND"/>
    <property type="match status" value="1"/>
</dbReference>
<sequence>MKPRYSNPAKIDRTERLLRPLAGLALALVAAALGGCNDRTGAPAAHAAFVRTEVVQPKDRQASITLTGEVQPRFRADLSFRVSGRVIARYIDVGTHVKAGEVLALLDPAEQEADVDAATAAVLAAESQRRVAKATFERQKSLIASGFTTRTAYDQAQEGLRTAEGALEAAGALLGTAKDVLGYTALRAEADGVVTARNLETGQVVQAAQPVFSLAQDGERDAVFDIYESIFLGNADDRSVSLALVSDAGVTASGHVREVSPAVDPKSSTIRVKVAIKDPPAAMTLGSPVAGSVKVKAQRQIALPWRALMAAGTKPAVWTVDPATRTASLKPVTVGGYEAGEVLIKAGLEPGERVVVDGGKLLSVGQPVTYEGDRS</sequence>
<dbReference type="Proteomes" id="UP000290819">
    <property type="component" value="Unassembled WGS sequence"/>
</dbReference>
<feature type="domain" description="Multidrug resistance protein MdtA-like barrel-sandwich hybrid" evidence="5">
    <location>
        <begin position="76"/>
        <end position="211"/>
    </location>
</feature>
<dbReference type="InterPro" id="IPR058624">
    <property type="entry name" value="MdtA-like_HH"/>
</dbReference>
<evidence type="ECO:0000256" key="2">
    <source>
        <dbReference type="ARBA" id="ARBA00009477"/>
    </source>
</evidence>
<dbReference type="PANTHER" id="PTHR30469:SF38">
    <property type="entry name" value="HLYD FAMILY SECRETION PROTEIN"/>
    <property type="match status" value="1"/>
</dbReference>
<dbReference type="NCBIfam" id="TIGR01730">
    <property type="entry name" value="RND_mfp"/>
    <property type="match status" value="1"/>
</dbReference>
<dbReference type="InterPro" id="IPR058625">
    <property type="entry name" value="MdtA-like_BSH"/>
</dbReference>
<gene>
    <name evidence="7" type="ORF">B5V03_24125</name>
</gene>
<accession>A0A4Q1UYV5</accession>
<dbReference type="Gene3D" id="1.10.287.470">
    <property type="entry name" value="Helix hairpin bin"/>
    <property type="match status" value="1"/>
</dbReference>
<dbReference type="Gene3D" id="2.40.30.170">
    <property type="match status" value="1"/>
</dbReference>
<evidence type="ECO:0000313" key="8">
    <source>
        <dbReference type="Proteomes" id="UP000290819"/>
    </source>
</evidence>